<dbReference type="Proteomes" id="UP000051223">
    <property type="component" value="Unassembled WGS sequence"/>
</dbReference>
<protein>
    <submittedName>
        <fullName evidence="1">Uncharacterized protein</fullName>
    </submittedName>
</protein>
<accession>A0A0R1YIK8</accession>
<sequence length="434" mass="50987">MDDEKSIDSTLPALVFVPHKNYFLSMQKHLRKVNENPQLKVYDTYFDKINSYAVQHIDLSDFFYIKERKYSDLKRSLKRKPSKLIQELNTTIRELWFKENRKKGLLVSTFSDHKVGFIMLNKNFKTKKEIIVSGKCDGKGWHEYDNRQLRQDPVFEQKEKEIRNLYKDRKSVNNEMIIFDLENPEKFAILTRTPLRVLPSAEATKFKLNLFDKNVEKTKVKSFLKAVDESPIINLQLISNALDMIDMSSKMKYSLNDIYLMVRSKGSDPQKVFNDVEGKLNKCLPKGNGLKEFNKLCHKYFGQNIFMSKSKDSGFGENYAGFLDLNYAIFLNNNHTKLLFSAGVIEKNFQQSFSKNPVIYQFEGSEEICEIIKDNLSELLSGFIRFHQTSVTFFPKKYLSQKIDEIIYTKKQYENQQLLKTNQLIRIEDLQDDE</sequence>
<evidence type="ECO:0000313" key="1">
    <source>
        <dbReference type="EMBL" id="KRM40740.1"/>
    </source>
</evidence>
<organism evidence="1 2">
    <name type="scientific">Lactobacillus hamsteri DSM 5661 = JCM 6256</name>
    <dbReference type="NCBI Taxonomy" id="1423754"/>
    <lineage>
        <taxon>Bacteria</taxon>
        <taxon>Bacillati</taxon>
        <taxon>Bacillota</taxon>
        <taxon>Bacilli</taxon>
        <taxon>Lactobacillales</taxon>
        <taxon>Lactobacillaceae</taxon>
        <taxon>Lactobacillus</taxon>
    </lineage>
</organism>
<dbReference type="AlphaFoldDB" id="A0A0R1YIK8"/>
<name>A0A0R1YIK8_9LACO</name>
<comment type="caution">
    <text evidence="1">The sequence shown here is derived from an EMBL/GenBank/DDBJ whole genome shotgun (WGS) entry which is preliminary data.</text>
</comment>
<keyword evidence="2" id="KW-1185">Reference proteome</keyword>
<reference evidence="1 2" key="1">
    <citation type="journal article" date="2015" name="Genome Announc.">
        <title>Expanding the biotechnology potential of lactobacilli through comparative genomics of 213 strains and associated genera.</title>
        <authorList>
            <person name="Sun Z."/>
            <person name="Harris H.M."/>
            <person name="McCann A."/>
            <person name="Guo C."/>
            <person name="Argimon S."/>
            <person name="Zhang W."/>
            <person name="Yang X."/>
            <person name="Jeffery I.B."/>
            <person name="Cooney J.C."/>
            <person name="Kagawa T.F."/>
            <person name="Liu W."/>
            <person name="Song Y."/>
            <person name="Salvetti E."/>
            <person name="Wrobel A."/>
            <person name="Rasinkangas P."/>
            <person name="Parkhill J."/>
            <person name="Rea M.C."/>
            <person name="O'Sullivan O."/>
            <person name="Ritari J."/>
            <person name="Douillard F.P."/>
            <person name="Paul Ross R."/>
            <person name="Yang R."/>
            <person name="Briner A.E."/>
            <person name="Felis G.E."/>
            <person name="de Vos W.M."/>
            <person name="Barrangou R."/>
            <person name="Klaenhammer T.R."/>
            <person name="Caufield P.W."/>
            <person name="Cui Y."/>
            <person name="Zhang H."/>
            <person name="O'Toole P.W."/>
        </authorList>
    </citation>
    <scope>NUCLEOTIDE SEQUENCE [LARGE SCALE GENOMIC DNA]</scope>
    <source>
        <strain evidence="1 2">DSM 5661</strain>
    </source>
</reference>
<dbReference type="EMBL" id="AZGI01000011">
    <property type="protein sequence ID" value="KRM40740.1"/>
    <property type="molecule type" value="Genomic_DNA"/>
</dbReference>
<proteinExistence type="predicted"/>
<gene>
    <name evidence="1" type="ORF">FC39_GL000224</name>
</gene>
<dbReference type="RefSeq" id="WP_056941416.1">
    <property type="nucleotide sequence ID" value="NZ_AZGI01000011.1"/>
</dbReference>
<dbReference type="PATRIC" id="fig|1423754.3.peg.235"/>
<evidence type="ECO:0000313" key="2">
    <source>
        <dbReference type="Proteomes" id="UP000051223"/>
    </source>
</evidence>